<dbReference type="Pfam" id="PF01344">
    <property type="entry name" value="Kelch_1"/>
    <property type="match status" value="2"/>
</dbReference>
<dbReference type="Gene3D" id="3.30.710.10">
    <property type="entry name" value="Potassium Channel Kv1.1, Chain A"/>
    <property type="match status" value="1"/>
</dbReference>
<dbReference type="SUPFAM" id="SSF54695">
    <property type="entry name" value="POZ domain"/>
    <property type="match status" value="1"/>
</dbReference>
<dbReference type="SMART" id="SM00612">
    <property type="entry name" value="Kelch"/>
    <property type="match status" value="2"/>
</dbReference>
<accession>A0A6P4Z083</accession>
<proteinExistence type="predicted"/>
<dbReference type="FunFam" id="1.25.40.420:FF:000001">
    <property type="entry name" value="Kelch-like family member 12"/>
    <property type="match status" value="1"/>
</dbReference>
<dbReference type="Pfam" id="PF00651">
    <property type="entry name" value="BTB"/>
    <property type="match status" value="1"/>
</dbReference>
<evidence type="ECO:0000256" key="3">
    <source>
        <dbReference type="SAM" id="MobiDB-lite"/>
    </source>
</evidence>
<dbReference type="InterPro" id="IPR006652">
    <property type="entry name" value="Kelch_1"/>
</dbReference>
<gene>
    <name evidence="6" type="primary">LOC109477954</name>
</gene>
<sequence length="672" mass="76275">MFRFRVRRDSDAYGYDDYDESDREYPYEYDSDICYVNRRRDRRSKEDGSRRFKNYYQGRELLAEFASQREAGAFLDVVVQVESREFPCHRAVLASTPYFKTMLSSNLSESSSRVIQLREIDSISFSKILDFLYTGKICIGKDDVQDILKTAHMLQFDRIVQYCHTFIQDNLCLSNCLGVMSLADMYGLSVLKTKARDMAVSNFPDVTQEEEFRSLSVQELADILGDERLKVTNEDDVVQSVLRWLDHVPENSKTGILKILQKINLSCVRISVLQKLESHPVIRESAECLAKITAAKVEGEDAGVPRLGISDNLAIISAAKKPRLYNVHPIIAEPTSVQRIICLDPDSEQYYHITTLPTSVSGYMSVASAGRQLYVTGGRVHPLVGQGPHSAPSRQAFRYDFPSDTWLRLPDMPRGRAGHRSVVVDGKLFVVGGDAEATSLLTMDCYDPVKGAWIQIRVRPPLRTSSILTVTAFRDKIVFIEIHRDDRPITVNFGFALLFGATMGDYGLSEKLCVHAFGVKTKDWRYTDIQFDIRGLVRVEIIATAANDKLYIRTGCTPYANVYVFDAEGENLNKGDRRDVKEKFFRAHTEHSYHYMTGQEGIVDIIRNYDFGADDFMAATRLPFALFGHSFLETKKSRLGWYFRDLAALEKEDEREGSDSELNGATSSSDYE</sequence>
<dbReference type="SUPFAM" id="SSF117281">
    <property type="entry name" value="Kelch motif"/>
    <property type="match status" value="1"/>
</dbReference>
<evidence type="ECO:0000256" key="1">
    <source>
        <dbReference type="ARBA" id="ARBA00022441"/>
    </source>
</evidence>
<dbReference type="InterPro" id="IPR015915">
    <property type="entry name" value="Kelch-typ_b-propeller"/>
</dbReference>
<dbReference type="KEGG" id="bbel:109477954"/>
<dbReference type="InterPro" id="IPR011333">
    <property type="entry name" value="SKP1/BTB/POZ_sf"/>
</dbReference>
<dbReference type="AlphaFoldDB" id="A0A6P4Z083"/>
<dbReference type="Gene3D" id="2.120.10.80">
    <property type="entry name" value="Kelch-type beta propeller"/>
    <property type="match status" value="1"/>
</dbReference>
<dbReference type="Pfam" id="PF07707">
    <property type="entry name" value="BACK"/>
    <property type="match status" value="1"/>
</dbReference>
<evidence type="ECO:0000313" key="6">
    <source>
        <dbReference type="RefSeq" id="XP_019634970.1"/>
    </source>
</evidence>
<dbReference type="RefSeq" id="XP_019634970.1">
    <property type="nucleotide sequence ID" value="XM_019779411.1"/>
</dbReference>
<reference evidence="6" key="1">
    <citation type="submission" date="2025-08" db="UniProtKB">
        <authorList>
            <consortium name="RefSeq"/>
        </authorList>
    </citation>
    <scope>IDENTIFICATION</scope>
    <source>
        <tissue evidence="6">Gonad</tissue>
    </source>
</reference>
<evidence type="ECO:0000259" key="4">
    <source>
        <dbReference type="PROSITE" id="PS50097"/>
    </source>
</evidence>
<dbReference type="SMART" id="SM00875">
    <property type="entry name" value="BACK"/>
    <property type="match status" value="1"/>
</dbReference>
<dbReference type="InterPro" id="IPR011705">
    <property type="entry name" value="BACK"/>
</dbReference>
<dbReference type="InterPro" id="IPR000210">
    <property type="entry name" value="BTB/POZ_dom"/>
</dbReference>
<feature type="domain" description="BTB" evidence="4">
    <location>
        <begin position="75"/>
        <end position="141"/>
    </location>
</feature>
<keyword evidence="1" id="KW-0880">Kelch repeat</keyword>
<dbReference type="Gene3D" id="1.25.40.420">
    <property type="match status" value="1"/>
</dbReference>
<organism evidence="5 6">
    <name type="scientific">Branchiostoma belcheri</name>
    <name type="common">Amphioxus</name>
    <dbReference type="NCBI Taxonomy" id="7741"/>
    <lineage>
        <taxon>Eukaryota</taxon>
        <taxon>Metazoa</taxon>
        <taxon>Chordata</taxon>
        <taxon>Cephalochordata</taxon>
        <taxon>Leptocardii</taxon>
        <taxon>Amphioxiformes</taxon>
        <taxon>Branchiostomatidae</taxon>
        <taxon>Branchiostoma</taxon>
    </lineage>
</organism>
<dbReference type="PANTHER" id="PTHR24412">
    <property type="entry name" value="KELCH PROTEIN"/>
    <property type="match status" value="1"/>
</dbReference>
<evidence type="ECO:0000313" key="5">
    <source>
        <dbReference type="Proteomes" id="UP000515135"/>
    </source>
</evidence>
<protein>
    <submittedName>
        <fullName evidence="6">Kelch-like protein 24</fullName>
    </submittedName>
</protein>
<keyword evidence="2" id="KW-0677">Repeat</keyword>
<dbReference type="GeneID" id="109477954"/>
<evidence type="ECO:0000256" key="2">
    <source>
        <dbReference type="ARBA" id="ARBA00022737"/>
    </source>
</evidence>
<feature type="compositionally biased region" description="Polar residues" evidence="3">
    <location>
        <begin position="660"/>
        <end position="672"/>
    </location>
</feature>
<keyword evidence="5" id="KW-1185">Reference proteome</keyword>
<dbReference type="OrthoDB" id="6482909at2759"/>
<dbReference type="Proteomes" id="UP000515135">
    <property type="component" value="Unplaced"/>
</dbReference>
<name>A0A6P4Z083_BRABE</name>
<dbReference type="SMART" id="SM00225">
    <property type="entry name" value="BTB"/>
    <property type="match status" value="1"/>
</dbReference>
<dbReference type="PROSITE" id="PS50097">
    <property type="entry name" value="BTB"/>
    <property type="match status" value="1"/>
</dbReference>
<feature type="region of interest" description="Disordered" evidence="3">
    <location>
        <begin position="651"/>
        <end position="672"/>
    </location>
</feature>
<dbReference type="PANTHER" id="PTHR24412:SF272">
    <property type="entry name" value="KELCH-LIKE PROTEIN DIABLO"/>
    <property type="match status" value="1"/>
</dbReference>